<dbReference type="RefSeq" id="WP_040373904.1">
    <property type="nucleotide sequence ID" value="NZ_CP068053.1"/>
</dbReference>
<evidence type="ECO:0000259" key="2">
    <source>
        <dbReference type="Pfam" id="PF03372"/>
    </source>
</evidence>
<dbReference type="InterPro" id="IPR036691">
    <property type="entry name" value="Endo/exonu/phosph_ase_sf"/>
</dbReference>
<gene>
    <name evidence="3" type="ORF">I6J18_05355</name>
</gene>
<protein>
    <submittedName>
        <fullName evidence="3">Endonuclease/exonuclease/phosphatase family protein</fullName>
    </submittedName>
</protein>
<sequence>MKLLTLNTHSWMEEKQVEKLDILCDAIITEGYDLISLQEVNQTIKEESIDASHLQDYQASTFDNQIKKDNFAWLLQQKLAAKGFHYNWTWEPSHIGYDMYDEGLAFLSRCPIQNIQTFYASQSTDYTDYKSRKVLGIQVKDTWYFNLHLGWWNDEREAFADQWTACEAHFSVLSGSIFLLGDLNNPAQSSDEGYSLVTKNWLDTYLLASKRDNGYTIQKQIDGWSDNHEPLRIDFIFTNKPIQVHYSEVIFNGKNYPIISDHFGISIDWES</sequence>
<organism evidence="3 4">
    <name type="scientific">Peribacillus psychrosaccharolyticus</name>
    <name type="common">Bacillus psychrosaccharolyticus</name>
    <dbReference type="NCBI Taxonomy" id="1407"/>
    <lineage>
        <taxon>Bacteria</taxon>
        <taxon>Bacillati</taxon>
        <taxon>Bacillota</taxon>
        <taxon>Bacilli</taxon>
        <taxon>Bacillales</taxon>
        <taxon>Bacillaceae</taxon>
        <taxon>Peribacillus</taxon>
    </lineage>
</organism>
<dbReference type="InterPro" id="IPR051547">
    <property type="entry name" value="TDP2-like"/>
</dbReference>
<proteinExistence type="predicted"/>
<keyword evidence="3" id="KW-0255">Endonuclease</keyword>
<dbReference type="KEGG" id="ppsr:I6J18_05355"/>
<dbReference type="InterPro" id="IPR005135">
    <property type="entry name" value="Endo/exonuclease/phosphatase"/>
</dbReference>
<dbReference type="AlphaFoldDB" id="A0A974NP76"/>
<dbReference type="GO" id="GO:0016787">
    <property type="term" value="F:hydrolase activity"/>
    <property type="evidence" value="ECO:0007669"/>
    <property type="project" value="UniProtKB-KW"/>
</dbReference>
<keyword evidence="3" id="KW-0540">Nuclease</keyword>
<dbReference type="CDD" id="cd09079">
    <property type="entry name" value="RgfB-like"/>
    <property type="match status" value="1"/>
</dbReference>
<dbReference type="Pfam" id="PF03372">
    <property type="entry name" value="Exo_endo_phos"/>
    <property type="match status" value="1"/>
</dbReference>
<dbReference type="SUPFAM" id="SSF56219">
    <property type="entry name" value="DNase I-like"/>
    <property type="match status" value="1"/>
</dbReference>
<reference evidence="3 4" key="1">
    <citation type="submission" date="2021-01" db="EMBL/GenBank/DDBJ databases">
        <title>FDA dAtabase for Regulatory Grade micrObial Sequences (FDA-ARGOS): Supporting development and validation of Infectious Disease Dx tests.</title>
        <authorList>
            <person name="Nelson B."/>
            <person name="Plummer A."/>
            <person name="Tallon L."/>
            <person name="Sadzewicz L."/>
            <person name="Zhao X."/>
            <person name="Boylan J."/>
            <person name="Ott S."/>
            <person name="Bowen H."/>
            <person name="Vavikolanu K."/>
            <person name="Mehta A."/>
            <person name="Aluvathingal J."/>
            <person name="Nadendla S."/>
            <person name="Myers T."/>
            <person name="Yan Y."/>
            <person name="Sichtig H."/>
        </authorList>
    </citation>
    <scope>NUCLEOTIDE SEQUENCE [LARGE SCALE GENOMIC DNA]</scope>
    <source>
        <strain evidence="3 4">FDAARGOS_1161</strain>
    </source>
</reference>
<dbReference type="Gene3D" id="3.60.10.10">
    <property type="entry name" value="Endonuclease/exonuclease/phosphatase"/>
    <property type="match status" value="1"/>
</dbReference>
<dbReference type="Proteomes" id="UP000595254">
    <property type="component" value="Chromosome"/>
</dbReference>
<feature type="domain" description="Endonuclease/exonuclease/phosphatase" evidence="2">
    <location>
        <begin position="19"/>
        <end position="262"/>
    </location>
</feature>
<dbReference type="GO" id="GO:0004519">
    <property type="term" value="F:endonuclease activity"/>
    <property type="evidence" value="ECO:0007669"/>
    <property type="project" value="UniProtKB-KW"/>
</dbReference>
<keyword evidence="4" id="KW-1185">Reference proteome</keyword>
<dbReference type="PANTHER" id="PTHR15822:SF23">
    <property type="entry name" value="ENDONUCLEASE_EXONUCLEASE_PHOSPHATASE FAMILY PROTEIN"/>
    <property type="match status" value="1"/>
</dbReference>
<keyword evidence="1" id="KW-0378">Hydrolase</keyword>
<accession>A0A974NP76</accession>
<evidence type="ECO:0000313" key="4">
    <source>
        <dbReference type="Proteomes" id="UP000595254"/>
    </source>
</evidence>
<dbReference type="PANTHER" id="PTHR15822">
    <property type="entry name" value="TRAF AND TNF RECEPTOR-ASSOCIATED PROTEIN"/>
    <property type="match status" value="1"/>
</dbReference>
<name>A0A974NP76_PERPY</name>
<evidence type="ECO:0000313" key="3">
    <source>
        <dbReference type="EMBL" id="QQT01304.1"/>
    </source>
</evidence>
<dbReference type="EMBL" id="CP068053">
    <property type="protein sequence ID" value="QQT01304.1"/>
    <property type="molecule type" value="Genomic_DNA"/>
</dbReference>
<evidence type="ECO:0000256" key="1">
    <source>
        <dbReference type="ARBA" id="ARBA00022801"/>
    </source>
</evidence>